<evidence type="ECO:0000313" key="2">
    <source>
        <dbReference type="EMBL" id="RVU03554.1"/>
    </source>
</evidence>
<dbReference type="PANTHER" id="PTHR43317:SF3">
    <property type="entry name" value="BLR2883 PROTEIN"/>
    <property type="match status" value="1"/>
</dbReference>
<comment type="caution">
    <text evidence="2">The sequence shown here is derived from an EMBL/GenBank/DDBJ whole genome shotgun (WGS) entry which is preliminary data.</text>
</comment>
<name>A0A3S3TL58_9SPHN</name>
<evidence type="ECO:0000256" key="1">
    <source>
        <dbReference type="ARBA" id="ARBA00023115"/>
    </source>
</evidence>
<keyword evidence="1" id="KW-0620">Polyamine biosynthesis</keyword>
<dbReference type="AlphaFoldDB" id="A0A3S3TL58"/>
<dbReference type="Pfam" id="PF01564">
    <property type="entry name" value="Spermine_synth"/>
    <property type="match status" value="1"/>
</dbReference>
<dbReference type="EMBL" id="SACO01000014">
    <property type="protein sequence ID" value="RVU03554.1"/>
    <property type="molecule type" value="Genomic_DNA"/>
</dbReference>
<proteinExistence type="predicted"/>
<gene>
    <name evidence="2" type="ORF">EOE18_15425</name>
</gene>
<dbReference type="OrthoDB" id="9793351at2"/>
<dbReference type="Proteomes" id="UP000282837">
    <property type="component" value="Unassembled WGS sequence"/>
</dbReference>
<dbReference type="InterPro" id="IPR029063">
    <property type="entry name" value="SAM-dependent_MTases_sf"/>
</dbReference>
<dbReference type="GO" id="GO:0006596">
    <property type="term" value="P:polyamine biosynthetic process"/>
    <property type="evidence" value="ECO:0007669"/>
    <property type="project" value="UniProtKB-KW"/>
</dbReference>
<evidence type="ECO:0000313" key="3">
    <source>
        <dbReference type="Proteomes" id="UP000282837"/>
    </source>
</evidence>
<keyword evidence="3" id="KW-1185">Reference proteome</keyword>
<dbReference type="SUPFAM" id="SSF53335">
    <property type="entry name" value="S-adenosyl-L-methionine-dependent methyltransferases"/>
    <property type="match status" value="1"/>
</dbReference>
<reference evidence="2 3" key="1">
    <citation type="submission" date="2019-01" db="EMBL/GenBank/DDBJ databases">
        <authorList>
            <person name="Chen W.-M."/>
        </authorList>
    </citation>
    <scope>NUCLEOTIDE SEQUENCE [LARGE SCALE GENOMIC DNA]</scope>
    <source>
        <strain evidence="2 3">FSY-9</strain>
    </source>
</reference>
<dbReference type="Gene3D" id="3.40.50.150">
    <property type="entry name" value="Vaccinia Virus protein VP39"/>
    <property type="match status" value="1"/>
</dbReference>
<dbReference type="PANTHER" id="PTHR43317">
    <property type="entry name" value="THERMOSPERMINE SYNTHASE ACAULIS5"/>
    <property type="match status" value="1"/>
</dbReference>
<dbReference type="RefSeq" id="WP_127711154.1">
    <property type="nucleotide sequence ID" value="NZ_SACO01000014.1"/>
</dbReference>
<protein>
    <submittedName>
        <fullName evidence="2">Spermidine synthase</fullName>
    </submittedName>
</protein>
<sequence>MQTRELLGKAQVPGGEELTLYKRGGDFMIVMGHNELMSTRMSGSEEALANLTHERLGNRPAEHWLIGGYGMGFTLRTALAALDAKAKITVAELVPEIIQWARGPMAEVAAGCLDDPRVNLQHGDAADAIAAGHLTYDAILLDVDNGPDGLVRPENDRIYSEKGLRAAKHALRPGGVLAIWSAGPDPSFTRRLTRVGFAVEEVGVRARSNGKGPRHVIWFATKPAT</sequence>
<accession>A0A3S3TL58</accession>
<organism evidence="2 3">
    <name type="scientific">Novosphingobium umbonatum</name>
    <dbReference type="NCBI Taxonomy" id="1908524"/>
    <lineage>
        <taxon>Bacteria</taxon>
        <taxon>Pseudomonadati</taxon>
        <taxon>Pseudomonadota</taxon>
        <taxon>Alphaproteobacteria</taxon>
        <taxon>Sphingomonadales</taxon>
        <taxon>Sphingomonadaceae</taxon>
        <taxon>Novosphingobium</taxon>
    </lineage>
</organism>